<dbReference type="OrthoDB" id="411372at2759"/>
<keyword evidence="12" id="KW-1185">Reference proteome</keyword>
<dbReference type="SUPFAM" id="SSF103506">
    <property type="entry name" value="Mitochondrial carrier"/>
    <property type="match status" value="1"/>
</dbReference>
<evidence type="ECO:0000259" key="10">
    <source>
        <dbReference type="PROSITE" id="PS50103"/>
    </source>
</evidence>
<dbReference type="AlphaFoldDB" id="A0A812R0D4"/>
<feature type="zinc finger region" description="C3H1-type" evidence="9">
    <location>
        <begin position="693"/>
        <end position="720"/>
    </location>
</feature>
<evidence type="ECO:0000256" key="9">
    <source>
        <dbReference type="PROSITE-ProRule" id="PRU00723"/>
    </source>
</evidence>
<keyword evidence="8" id="KW-0472">Membrane</keyword>
<comment type="similarity">
    <text evidence="2">Belongs to the mitochondrial carrier (TC 2.A.29) family.</text>
</comment>
<protein>
    <recommendedName>
        <fullName evidence="10">C3H1-type domain-containing protein</fullName>
    </recommendedName>
</protein>
<keyword evidence="7" id="KW-0496">Mitochondrion</keyword>
<evidence type="ECO:0000256" key="1">
    <source>
        <dbReference type="ARBA" id="ARBA00004225"/>
    </source>
</evidence>
<evidence type="ECO:0000256" key="8">
    <source>
        <dbReference type="ARBA" id="ARBA00023136"/>
    </source>
</evidence>
<proteinExistence type="inferred from homology"/>
<dbReference type="GO" id="GO:0003676">
    <property type="term" value="F:nucleic acid binding"/>
    <property type="evidence" value="ECO:0007669"/>
    <property type="project" value="InterPro"/>
</dbReference>
<reference evidence="11" key="1">
    <citation type="submission" date="2021-02" db="EMBL/GenBank/DDBJ databases">
        <authorList>
            <person name="Dougan E. K."/>
            <person name="Rhodes N."/>
            <person name="Thang M."/>
            <person name="Chan C."/>
        </authorList>
    </citation>
    <scope>NUCLEOTIDE SEQUENCE</scope>
</reference>
<dbReference type="InterPro" id="IPR050567">
    <property type="entry name" value="Mitochondrial_Carrier"/>
</dbReference>
<evidence type="ECO:0000256" key="3">
    <source>
        <dbReference type="ARBA" id="ARBA00022448"/>
    </source>
</evidence>
<keyword evidence="6" id="KW-1133">Transmembrane helix</keyword>
<evidence type="ECO:0000256" key="2">
    <source>
        <dbReference type="ARBA" id="ARBA00006375"/>
    </source>
</evidence>
<sequence length="759" mass="84154">MAEGEHMSPRLAALHAEYGRYARLGNDGTSELNFQEFVALATALQLPLSRQSEEDQRRVFAEVATSGGGSQNTVSFEELCAWIEKSTSADAVALRLLTLEEESAFSAGLVRAMTGLLRSLGGVAVIQALAALKFKCLWIAKSVAFAAKKLMMLAKAKAFVSAETAMRNPWRLFRRQVVSPLHAFRVHPSGMWDALREEHKQRGVRGIGIKTTGPYFANAVVAMSMFHAYTYARLSLHMLAAEYPAITENPLRCEAGAASAAGVVQATLHTPLYNMRLGREDHIAAVQRVEHKGLWQTFRELYGKGGLRACFQNYPFVLVQETCSLVTFFTSYEWFKTKASILLHEHVDASGEKDALAWASAACLSGVAMVGVSTPFENVLTWHISRRRPSTPNGVVLHFVRFGISKPQTARLVLFSGMRTKLMTAPLMGLPLLAYELMIHRGWAPALPCCAVTHGSADLELILPMHCKAAGLEVPEVLRSYADLRLAAQRQVLASGKEGVRASSLREICDSLHVEMVGTEHCGLDDSWMVLLALQQLLKLGTPLQPIHFFVEREAFLSGERQDSRLCLDGLPFHALSADVSAWMEMYLDEATVRKSLLYIVIGTDGRATGRAVIRFLEGWEAAARALQVLSGGKLMVCKASEETRYSERLILTRPLREDELRLSTLEQLPRMVEGATKGPALAPFPRVLSDLGRGKKYCFAFQEDRCKNGEHCRYVHEKAPDGFIKFTTKHCYDFQKGFCSRGETCLYKHQLPQKNGHS</sequence>
<evidence type="ECO:0000256" key="5">
    <source>
        <dbReference type="ARBA" id="ARBA00022737"/>
    </source>
</evidence>
<feature type="domain" description="C3H1-type" evidence="10">
    <location>
        <begin position="693"/>
        <end position="720"/>
    </location>
</feature>
<dbReference type="Gene3D" id="1.50.40.10">
    <property type="entry name" value="Mitochondrial carrier domain"/>
    <property type="match status" value="1"/>
</dbReference>
<dbReference type="InterPro" id="IPR023395">
    <property type="entry name" value="MCP_dom_sf"/>
</dbReference>
<dbReference type="PANTHER" id="PTHR45624">
    <property type="entry name" value="MITOCHONDRIAL BASIC AMINO ACIDS TRANSPORTER-RELATED"/>
    <property type="match status" value="1"/>
</dbReference>
<keyword evidence="5" id="KW-0677">Repeat</keyword>
<accession>A0A812R0D4</accession>
<dbReference type="InterPro" id="IPR036397">
    <property type="entry name" value="RNaseH_sf"/>
</dbReference>
<dbReference type="GO" id="GO:0031966">
    <property type="term" value="C:mitochondrial membrane"/>
    <property type="evidence" value="ECO:0007669"/>
    <property type="project" value="UniProtKB-SubCell"/>
</dbReference>
<dbReference type="PANTHER" id="PTHR45624:SF10">
    <property type="entry name" value="SLC (SOLUTE CARRIER) HOMOLOG"/>
    <property type="match status" value="1"/>
</dbReference>
<comment type="subcellular location">
    <subcellularLocation>
        <location evidence="1">Mitochondrion membrane</location>
        <topology evidence="1">Multi-pass membrane protein</topology>
    </subcellularLocation>
</comment>
<keyword evidence="9" id="KW-0862">Zinc</keyword>
<dbReference type="InterPro" id="IPR000571">
    <property type="entry name" value="Znf_CCCH"/>
</dbReference>
<dbReference type="InterPro" id="IPR012337">
    <property type="entry name" value="RNaseH-like_sf"/>
</dbReference>
<keyword evidence="4" id="KW-0812">Transmembrane</keyword>
<comment type="caution">
    <text evidence="11">The sequence shown here is derived from an EMBL/GenBank/DDBJ whole genome shotgun (WGS) entry which is preliminary data.</text>
</comment>
<keyword evidence="9" id="KW-0863">Zinc-finger</keyword>
<evidence type="ECO:0000256" key="4">
    <source>
        <dbReference type="ARBA" id="ARBA00022692"/>
    </source>
</evidence>
<gene>
    <name evidence="11" type="ORF">SNAT2548_LOCUS22394</name>
</gene>
<dbReference type="SMART" id="SM00356">
    <property type="entry name" value="ZnF_C3H1"/>
    <property type="match status" value="2"/>
</dbReference>
<evidence type="ECO:0000256" key="7">
    <source>
        <dbReference type="ARBA" id="ARBA00023128"/>
    </source>
</evidence>
<organism evidence="11 12">
    <name type="scientific">Symbiodinium natans</name>
    <dbReference type="NCBI Taxonomy" id="878477"/>
    <lineage>
        <taxon>Eukaryota</taxon>
        <taxon>Sar</taxon>
        <taxon>Alveolata</taxon>
        <taxon>Dinophyceae</taxon>
        <taxon>Suessiales</taxon>
        <taxon>Symbiodiniaceae</taxon>
        <taxon>Symbiodinium</taxon>
    </lineage>
</organism>
<keyword evidence="3" id="KW-0813">Transport</keyword>
<feature type="domain" description="C3H1-type" evidence="10">
    <location>
        <begin position="726"/>
        <end position="753"/>
    </location>
</feature>
<keyword evidence="9" id="KW-0479">Metal-binding</keyword>
<evidence type="ECO:0000256" key="6">
    <source>
        <dbReference type="ARBA" id="ARBA00022989"/>
    </source>
</evidence>
<dbReference type="SUPFAM" id="SSF53098">
    <property type="entry name" value="Ribonuclease H-like"/>
    <property type="match status" value="1"/>
</dbReference>
<feature type="zinc finger region" description="C3H1-type" evidence="9">
    <location>
        <begin position="726"/>
        <end position="753"/>
    </location>
</feature>
<dbReference type="EMBL" id="CAJNDS010002287">
    <property type="protein sequence ID" value="CAE7411709.1"/>
    <property type="molecule type" value="Genomic_DNA"/>
</dbReference>
<name>A0A812R0D4_9DINO</name>
<evidence type="ECO:0000313" key="12">
    <source>
        <dbReference type="Proteomes" id="UP000604046"/>
    </source>
</evidence>
<dbReference type="GO" id="GO:0008270">
    <property type="term" value="F:zinc ion binding"/>
    <property type="evidence" value="ECO:0007669"/>
    <property type="project" value="UniProtKB-KW"/>
</dbReference>
<evidence type="ECO:0000313" key="11">
    <source>
        <dbReference type="EMBL" id="CAE7411709.1"/>
    </source>
</evidence>
<dbReference type="Proteomes" id="UP000604046">
    <property type="component" value="Unassembled WGS sequence"/>
</dbReference>
<dbReference type="GO" id="GO:0022857">
    <property type="term" value="F:transmembrane transporter activity"/>
    <property type="evidence" value="ECO:0007669"/>
    <property type="project" value="TreeGrafter"/>
</dbReference>
<dbReference type="PROSITE" id="PS50103">
    <property type="entry name" value="ZF_C3H1"/>
    <property type="match status" value="2"/>
</dbReference>
<dbReference type="Gene3D" id="3.30.420.10">
    <property type="entry name" value="Ribonuclease H-like superfamily/Ribonuclease H"/>
    <property type="match status" value="1"/>
</dbReference>
<dbReference type="Gene3D" id="4.10.1000.10">
    <property type="entry name" value="Zinc finger, CCCH-type"/>
    <property type="match status" value="1"/>
</dbReference>